<protein>
    <recommendedName>
        <fullName evidence="4">VPS4-associated protein 1</fullName>
    </recommendedName>
</protein>
<evidence type="ECO:0000313" key="3">
    <source>
        <dbReference type="Proteomes" id="UP000094112"/>
    </source>
</evidence>
<dbReference type="STRING" id="683960.A0A1E3P689"/>
<dbReference type="OrthoDB" id="2158714at2759"/>
<dbReference type="Proteomes" id="UP000094112">
    <property type="component" value="Unassembled WGS sequence"/>
</dbReference>
<name>A0A1E3P689_WICAA</name>
<dbReference type="EMBL" id="KV454209">
    <property type="protein sequence ID" value="ODQ60810.1"/>
    <property type="molecule type" value="Genomic_DNA"/>
</dbReference>
<feature type="compositionally biased region" description="Polar residues" evidence="1">
    <location>
        <begin position="132"/>
        <end position="147"/>
    </location>
</feature>
<dbReference type="GeneID" id="30202743"/>
<organism evidence="2 3">
    <name type="scientific">Wickerhamomyces anomalus (strain ATCC 58044 / CBS 1984 / NCYC 433 / NRRL Y-366-8)</name>
    <name type="common">Yeast</name>
    <name type="synonym">Hansenula anomala</name>
    <dbReference type="NCBI Taxonomy" id="683960"/>
    <lineage>
        <taxon>Eukaryota</taxon>
        <taxon>Fungi</taxon>
        <taxon>Dikarya</taxon>
        <taxon>Ascomycota</taxon>
        <taxon>Saccharomycotina</taxon>
        <taxon>Saccharomycetes</taxon>
        <taxon>Phaffomycetales</taxon>
        <taxon>Wickerhamomycetaceae</taxon>
        <taxon>Wickerhamomyces</taxon>
    </lineage>
</organism>
<reference evidence="2 3" key="1">
    <citation type="journal article" date="2016" name="Proc. Natl. Acad. Sci. U.S.A.">
        <title>Comparative genomics of biotechnologically important yeasts.</title>
        <authorList>
            <person name="Riley R."/>
            <person name="Haridas S."/>
            <person name="Wolfe K.H."/>
            <person name="Lopes M.R."/>
            <person name="Hittinger C.T."/>
            <person name="Goeker M."/>
            <person name="Salamov A.A."/>
            <person name="Wisecaver J.H."/>
            <person name="Long T.M."/>
            <person name="Calvey C.H."/>
            <person name="Aerts A.L."/>
            <person name="Barry K.W."/>
            <person name="Choi C."/>
            <person name="Clum A."/>
            <person name="Coughlan A.Y."/>
            <person name="Deshpande S."/>
            <person name="Douglass A.P."/>
            <person name="Hanson S.J."/>
            <person name="Klenk H.-P."/>
            <person name="LaButti K.M."/>
            <person name="Lapidus A."/>
            <person name="Lindquist E.A."/>
            <person name="Lipzen A.M."/>
            <person name="Meier-Kolthoff J.P."/>
            <person name="Ohm R.A."/>
            <person name="Otillar R.P."/>
            <person name="Pangilinan J.L."/>
            <person name="Peng Y."/>
            <person name="Rokas A."/>
            <person name="Rosa C.A."/>
            <person name="Scheuner C."/>
            <person name="Sibirny A.A."/>
            <person name="Slot J.C."/>
            <person name="Stielow J.B."/>
            <person name="Sun H."/>
            <person name="Kurtzman C.P."/>
            <person name="Blackwell M."/>
            <person name="Grigoriev I.V."/>
            <person name="Jeffries T.W."/>
        </authorList>
    </citation>
    <scope>NUCLEOTIDE SEQUENCE [LARGE SCALE GENOMIC DNA]</scope>
    <source>
        <strain evidence="3">ATCC 58044 / CBS 1984 / NCYC 433 / NRRL Y-366-8</strain>
    </source>
</reference>
<dbReference type="PANTHER" id="PTHR28218">
    <property type="entry name" value="VPS4-ASSOCIATED PROTEIN 1"/>
    <property type="match status" value="1"/>
</dbReference>
<dbReference type="Pfam" id="PF08432">
    <property type="entry name" value="Vfa1"/>
    <property type="match status" value="1"/>
</dbReference>
<feature type="region of interest" description="Disordered" evidence="1">
    <location>
        <begin position="101"/>
        <end position="147"/>
    </location>
</feature>
<evidence type="ECO:0000313" key="2">
    <source>
        <dbReference type="EMBL" id="ODQ60810.1"/>
    </source>
</evidence>
<accession>A0A1E3P689</accession>
<dbReference type="RefSeq" id="XP_019040017.1">
    <property type="nucleotide sequence ID" value="XM_019185497.1"/>
</dbReference>
<feature type="compositionally biased region" description="Polar residues" evidence="1">
    <location>
        <begin position="166"/>
        <end position="176"/>
    </location>
</feature>
<dbReference type="GO" id="GO:0007034">
    <property type="term" value="P:vacuolar transport"/>
    <property type="evidence" value="ECO:0007669"/>
    <property type="project" value="TreeGrafter"/>
</dbReference>
<keyword evidence="3" id="KW-1185">Reference proteome</keyword>
<evidence type="ECO:0008006" key="4">
    <source>
        <dbReference type="Google" id="ProtNLM"/>
    </source>
</evidence>
<dbReference type="PANTHER" id="PTHR28218:SF1">
    <property type="entry name" value="VPS4-ASSOCIATED PROTEIN 1"/>
    <property type="match status" value="1"/>
</dbReference>
<sequence>MEPFKNIYHLRKVAQSNSKPCAFCYKITGSVLITSDGSSDFFYTCDSHLKDAAFATPIYDKEYNEAKAKKEALDKEIKELKLKWDEKNRYAGWDKLVSKFSSTKKDGKDDDKKDEKDSTSKSEETQIKELSKQVSNHESTLQKQPRTYQLNKDIFKIRLEKKYKSKQSVQSTQLNQKLKDPTFFPSVPQAPPNT</sequence>
<proteinExistence type="predicted"/>
<evidence type="ECO:0000256" key="1">
    <source>
        <dbReference type="SAM" id="MobiDB-lite"/>
    </source>
</evidence>
<dbReference type="InterPro" id="IPR013640">
    <property type="entry name" value="Vfa1"/>
</dbReference>
<gene>
    <name evidence="2" type="ORF">WICANDRAFT_83134</name>
</gene>
<dbReference type="GO" id="GO:0005768">
    <property type="term" value="C:endosome"/>
    <property type="evidence" value="ECO:0007669"/>
    <property type="project" value="TreeGrafter"/>
</dbReference>
<dbReference type="AlphaFoldDB" id="A0A1E3P689"/>
<feature type="region of interest" description="Disordered" evidence="1">
    <location>
        <begin position="163"/>
        <end position="194"/>
    </location>
</feature>
<feature type="compositionally biased region" description="Basic and acidic residues" evidence="1">
    <location>
        <begin position="103"/>
        <end position="131"/>
    </location>
</feature>